<evidence type="ECO:0000256" key="2">
    <source>
        <dbReference type="ARBA" id="ARBA00022679"/>
    </source>
</evidence>
<keyword evidence="10" id="KW-1185">Reference proteome</keyword>
<dbReference type="AlphaFoldDB" id="A0A8X6I0Z5"/>
<dbReference type="EC" id="2.3.1.225" evidence="7"/>
<accession>A0A8X6I0Z5</accession>
<name>A0A8X6I0Z5_TRICU</name>
<organism evidence="9 10">
    <name type="scientific">Trichonephila clavata</name>
    <name type="common">Joro spider</name>
    <name type="synonym">Nephila clavata</name>
    <dbReference type="NCBI Taxonomy" id="2740835"/>
    <lineage>
        <taxon>Eukaryota</taxon>
        <taxon>Metazoa</taxon>
        <taxon>Ecdysozoa</taxon>
        <taxon>Arthropoda</taxon>
        <taxon>Chelicerata</taxon>
        <taxon>Arachnida</taxon>
        <taxon>Araneae</taxon>
        <taxon>Araneomorphae</taxon>
        <taxon>Entelegynae</taxon>
        <taxon>Araneoidea</taxon>
        <taxon>Nephilidae</taxon>
        <taxon>Trichonephila</taxon>
    </lineage>
</organism>
<feature type="domain" description="Palmitoyltransferase DHHC" evidence="8">
    <location>
        <begin position="96"/>
        <end position="233"/>
    </location>
</feature>
<evidence type="ECO:0000256" key="5">
    <source>
        <dbReference type="ARBA" id="ARBA00023136"/>
    </source>
</evidence>
<comment type="domain">
    <text evidence="7">The DHHC domain is required for palmitoyltransferase activity.</text>
</comment>
<evidence type="ECO:0000313" key="10">
    <source>
        <dbReference type="Proteomes" id="UP000887116"/>
    </source>
</evidence>
<keyword evidence="6 7" id="KW-0012">Acyltransferase</keyword>
<dbReference type="GO" id="GO:0019706">
    <property type="term" value="F:protein-cysteine S-palmitoyltransferase activity"/>
    <property type="evidence" value="ECO:0007669"/>
    <property type="project" value="UniProtKB-EC"/>
</dbReference>
<evidence type="ECO:0000256" key="6">
    <source>
        <dbReference type="ARBA" id="ARBA00023315"/>
    </source>
</evidence>
<dbReference type="InterPro" id="IPR001594">
    <property type="entry name" value="Palmitoyltrfase_DHHC"/>
</dbReference>
<protein>
    <recommendedName>
        <fullName evidence="7">Palmitoyltransferase</fullName>
        <ecNumber evidence="7">2.3.1.225</ecNumber>
    </recommendedName>
</protein>
<keyword evidence="3 7" id="KW-0812">Transmembrane</keyword>
<evidence type="ECO:0000256" key="1">
    <source>
        <dbReference type="ARBA" id="ARBA00004141"/>
    </source>
</evidence>
<comment type="catalytic activity">
    <reaction evidence="7">
        <text>L-cysteinyl-[protein] + hexadecanoyl-CoA = S-hexadecanoyl-L-cysteinyl-[protein] + CoA</text>
        <dbReference type="Rhea" id="RHEA:36683"/>
        <dbReference type="Rhea" id="RHEA-COMP:10131"/>
        <dbReference type="Rhea" id="RHEA-COMP:11032"/>
        <dbReference type="ChEBI" id="CHEBI:29950"/>
        <dbReference type="ChEBI" id="CHEBI:57287"/>
        <dbReference type="ChEBI" id="CHEBI:57379"/>
        <dbReference type="ChEBI" id="CHEBI:74151"/>
        <dbReference type="EC" id="2.3.1.225"/>
    </reaction>
</comment>
<dbReference type="PANTHER" id="PTHR12246">
    <property type="entry name" value="PALMITOYLTRANSFERASE ZDHHC16"/>
    <property type="match status" value="1"/>
</dbReference>
<evidence type="ECO:0000256" key="4">
    <source>
        <dbReference type="ARBA" id="ARBA00022989"/>
    </source>
</evidence>
<proteinExistence type="inferred from homology"/>
<evidence type="ECO:0000256" key="7">
    <source>
        <dbReference type="RuleBase" id="RU079119"/>
    </source>
</evidence>
<dbReference type="PROSITE" id="PS50216">
    <property type="entry name" value="DHHC"/>
    <property type="match status" value="1"/>
</dbReference>
<dbReference type="Pfam" id="PF01529">
    <property type="entry name" value="DHHC"/>
    <property type="match status" value="1"/>
</dbReference>
<evidence type="ECO:0000256" key="3">
    <source>
        <dbReference type="ARBA" id="ARBA00022692"/>
    </source>
</evidence>
<comment type="subcellular location">
    <subcellularLocation>
        <location evidence="1">Membrane</location>
        <topology evidence="1">Multi-pass membrane protein</topology>
    </subcellularLocation>
</comment>
<dbReference type="EMBL" id="BMAO01020647">
    <property type="protein sequence ID" value="GFQ68895.1"/>
    <property type="molecule type" value="Genomic_DNA"/>
</dbReference>
<dbReference type="GO" id="GO:0016020">
    <property type="term" value="C:membrane"/>
    <property type="evidence" value="ECO:0007669"/>
    <property type="project" value="UniProtKB-SubCell"/>
</dbReference>
<dbReference type="Proteomes" id="UP000887116">
    <property type="component" value="Unassembled WGS sequence"/>
</dbReference>
<feature type="transmembrane region" description="Helical" evidence="7">
    <location>
        <begin position="25"/>
        <end position="42"/>
    </location>
</feature>
<evidence type="ECO:0000313" key="9">
    <source>
        <dbReference type="EMBL" id="GFQ68895.1"/>
    </source>
</evidence>
<gene>
    <name evidence="9" type="primary">NCL1_20837</name>
    <name evidence="9" type="ORF">TNCT_626251</name>
</gene>
<dbReference type="InterPro" id="IPR039859">
    <property type="entry name" value="PFA4/ZDH16/20/ERF2-like"/>
</dbReference>
<feature type="transmembrane region" description="Helical" evidence="7">
    <location>
        <begin position="174"/>
        <end position="198"/>
    </location>
</feature>
<keyword evidence="4 7" id="KW-1133">Transmembrane helix</keyword>
<reference evidence="9" key="1">
    <citation type="submission" date="2020-07" db="EMBL/GenBank/DDBJ databases">
        <title>Multicomponent nature underlies the extraordinary mechanical properties of spider dragline silk.</title>
        <authorList>
            <person name="Kono N."/>
            <person name="Nakamura H."/>
            <person name="Mori M."/>
            <person name="Yoshida Y."/>
            <person name="Ohtoshi R."/>
            <person name="Malay A.D."/>
            <person name="Moran D.A.P."/>
            <person name="Tomita M."/>
            <person name="Numata K."/>
            <person name="Arakawa K."/>
        </authorList>
    </citation>
    <scope>NUCLEOTIDE SEQUENCE</scope>
</reference>
<feature type="transmembrane region" description="Helical" evidence="7">
    <location>
        <begin position="54"/>
        <end position="77"/>
    </location>
</feature>
<dbReference type="OrthoDB" id="302728at2759"/>
<keyword evidence="2 7" id="KW-0808">Transferase</keyword>
<evidence type="ECO:0000259" key="8">
    <source>
        <dbReference type="Pfam" id="PF01529"/>
    </source>
</evidence>
<comment type="similarity">
    <text evidence="7">Belongs to the DHHC palmitoyltransferase family.</text>
</comment>
<feature type="transmembrane region" description="Helical" evidence="7">
    <location>
        <begin position="142"/>
        <end position="162"/>
    </location>
</feature>
<comment type="caution">
    <text evidence="9">The sequence shown here is derived from an EMBL/GenBank/DDBJ whole genome shotgun (WGS) entry which is preliminary data.</text>
</comment>
<sequence>MEDNQEFSLPFNKNNLLPKNNLDRGLFILMTVGIPSITLWELRILLGYHTEVNFICLIHLLFHCILFVNVLGNLFYLQRVDSSINSKHLPSILLTNWKYCHFCQKNSPPRSYHCPICDVCILKRDQHCMFAGCCVGFYNHRYYLMAVLYIMIGSLYASVLQWPHMIESIGGFHWMSLMCMIAPHIAVLGGFLSIYGFICAVSQIVLASVFVLTAFLLFVQMKCIFNGQTIHEKKAEITLYDLGWKKNFIQVLGKNWYLAILSPLASSPVDGDGVNFMTFYDLNEIKNV</sequence>
<keyword evidence="5 7" id="KW-0472">Membrane</keyword>